<feature type="domain" description="C2H2-type" evidence="10">
    <location>
        <begin position="118"/>
        <end position="143"/>
    </location>
</feature>
<dbReference type="Proteomes" id="UP001454036">
    <property type="component" value="Unassembled WGS sequence"/>
</dbReference>
<evidence type="ECO:0000256" key="5">
    <source>
        <dbReference type="ARBA" id="ARBA00022833"/>
    </source>
</evidence>
<dbReference type="PANTHER" id="PTHR46179">
    <property type="entry name" value="ZINC FINGER PROTEIN"/>
    <property type="match status" value="1"/>
</dbReference>
<keyword evidence="8" id="KW-0539">Nucleus</keyword>
<dbReference type="Pfam" id="PF00096">
    <property type="entry name" value="zf-C2H2"/>
    <property type="match status" value="4"/>
</dbReference>
<dbReference type="AlphaFoldDB" id="A0AAV3QPR8"/>
<dbReference type="PROSITE" id="PS50157">
    <property type="entry name" value="ZINC_FINGER_C2H2_2"/>
    <property type="match status" value="5"/>
</dbReference>
<feature type="domain" description="C2H2-type" evidence="10">
    <location>
        <begin position="89"/>
        <end position="118"/>
    </location>
</feature>
<dbReference type="SUPFAM" id="SSF57667">
    <property type="entry name" value="beta-beta-alpha zinc fingers"/>
    <property type="match status" value="4"/>
</dbReference>
<accession>A0AAV3QPR8</accession>
<dbReference type="SMART" id="SM00355">
    <property type="entry name" value="ZnF_C2H2"/>
    <property type="match status" value="9"/>
</dbReference>
<evidence type="ECO:0000256" key="7">
    <source>
        <dbReference type="ARBA" id="ARBA00023163"/>
    </source>
</evidence>
<feature type="domain" description="C2H2-type" evidence="10">
    <location>
        <begin position="247"/>
        <end position="277"/>
    </location>
</feature>
<gene>
    <name evidence="11" type="ORF">LIER_20385</name>
</gene>
<protein>
    <submittedName>
        <fullName evidence="11">C2H2 zinc finger transcription factor</fullName>
    </submittedName>
</protein>
<evidence type="ECO:0000256" key="6">
    <source>
        <dbReference type="ARBA" id="ARBA00023015"/>
    </source>
</evidence>
<dbReference type="GO" id="GO:0003700">
    <property type="term" value="F:DNA-binding transcription factor activity"/>
    <property type="evidence" value="ECO:0007669"/>
    <property type="project" value="TreeGrafter"/>
</dbReference>
<dbReference type="EMBL" id="BAABME010005170">
    <property type="protein sequence ID" value="GAA0164840.1"/>
    <property type="molecule type" value="Genomic_DNA"/>
</dbReference>
<comment type="subcellular location">
    <subcellularLocation>
        <location evidence="1">Nucleus</location>
    </subcellularLocation>
</comment>
<name>A0AAV3QPR8_LITER</name>
<dbReference type="GO" id="GO:0005730">
    <property type="term" value="C:nucleolus"/>
    <property type="evidence" value="ECO:0007669"/>
    <property type="project" value="TreeGrafter"/>
</dbReference>
<evidence type="ECO:0000256" key="3">
    <source>
        <dbReference type="ARBA" id="ARBA00022737"/>
    </source>
</evidence>
<evidence type="ECO:0000256" key="1">
    <source>
        <dbReference type="ARBA" id="ARBA00004123"/>
    </source>
</evidence>
<dbReference type="PROSITE" id="PS00028">
    <property type="entry name" value="ZINC_FINGER_C2H2_1"/>
    <property type="match status" value="7"/>
</dbReference>
<evidence type="ECO:0000256" key="2">
    <source>
        <dbReference type="ARBA" id="ARBA00022723"/>
    </source>
</evidence>
<evidence type="ECO:0000313" key="12">
    <source>
        <dbReference type="Proteomes" id="UP001454036"/>
    </source>
</evidence>
<dbReference type="InterPro" id="IPR013087">
    <property type="entry name" value="Znf_C2H2_type"/>
</dbReference>
<evidence type="ECO:0000313" key="11">
    <source>
        <dbReference type="EMBL" id="GAA0164840.1"/>
    </source>
</evidence>
<dbReference type="FunFam" id="3.30.160.60:FF:000100">
    <property type="entry name" value="Zinc finger 45-like"/>
    <property type="match status" value="1"/>
</dbReference>
<evidence type="ECO:0000259" key="10">
    <source>
        <dbReference type="PROSITE" id="PS50157"/>
    </source>
</evidence>
<dbReference type="InterPro" id="IPR036236">
    <property type="entry name" value="Znf_C2H2_sf"/>
</dbReference>
<dbReference type="InterPro" id="IPR051061">
    <property type="entry name" value="Zinc_finger_trans_reg"/>
</dbReference>
<dbReference type="GO" id="GO:0006357">
    <property type="term" value="P:regulation of transcription by RNA polymerase II"/>
    <property type="evidence" value="ECO:0007669"/>
    <property type="project" value="TreeGrafter"/>
</dbReference>
<evidence type="ECO:0000256" key="8">
    <source>
        <dbReference type="ARBA" id="ARBA00023242"/>
    </source>
</evidence>
<keyword evidence="12" id="KW-1185">Reference proteome</keyword>
<sequence>MVSETEEKVEKKEPIFKDVRRYQCQYCGIFRSKKTLISNHIKEHHKDEVMEEEEEEVKKENECEECGLSFKKPAHLKQHMQSHSLERCFTCPLEDCHCSYRRKDHLTRHLLQHQGKLFECPIDCCKRRFAFQGNMMRHVKDFHGDSSYDDYFSPKQHVCPEVGCGKVFEYPSKLKKHMDSHVKLDSVEAFCSEPGCMKYFSNEKCLKEHLQSCHQHIICEICGTKQLKKNIKRHLCIHEPVTSEQRVPCTFEGCERTFSTKSNLNLHIKAVHSESRQFVCGVSGCGRKFQYKHVRDKHEMSGCHVFTHGDFEETDEQFQMRNRGGQKRKLPPIESIMRKRIVPQREPDSTSTNVPAYLSCGISAGADSDL</sequence>
<feature type="domain" description="C2H2-type" evidence="10">
    <location>
        <begin position="61"/>
        <end position="88"/>
    </location>
</feature>
<evidence type="ECO:0000256" key="9">
    <source>
        <dbReference type="PROSITE-ProRule" id="PRU00042"/>
    </source>
</evidence>
<keyword evidence="7" id="KW-0804">Transcription</keyword>
<comment type="caution">
    <text evidence="11">The sequence shown here is derived from an EMBL/GenBank/DDBJ whole genome shotgun (WGS) entry which is preliminary data.</text>
</comment>
<reference evidence="11 12" key="1">
    <citation type="submission" date="2024-01" db="EMBL/GenBank/DDBJ databases">
        <title>The complete chloroplast genome sequence of Lithospermum erythrorhizon: insights into the phylogenetic relationship among Boraginaceae species and the maternal lineages of purple gromwells.</title>
        <authorList>
            <person name="Okada T."/>
            <person name="Watanabe K."/>
        </authorList>
    </citation>
    <scope>NUCLEOTIDE SEQUENCE [LARGE SCALE GENOMIC DNA]</scope>
</reference>
<dbReference type="Gene3D" id="3.30.160.60">
    <property type="entry name" value="Classic Zinc Finger"/>
    <property type="match status" value="4"/>
</dbReference>
<feature type="domain" description="C2H2-type" evidence="10">
    <location>
        <begin position="157"/>
        <end position="186"/>
    </location>
</feature>
<keyword evidence="6" id="KW-0805">Transcription regulation</keyword>
<dbReference type="PANTHER" id="PTHR46179:SF13">
    <property type="entry name" value="C2H2-TYPE DOMAIN-CONTAINING PROTEIN"/>
    <property type="match status" value="1"/>
</dbReference>
<organism evidence="11 12">
    <name type="scientific">Lithospermum erythrorhizon</name>
    <name type="common">Purple gromwell</name>
    <name type="synonym">Lithospermum officinale var. erythrorhizon</name>
    <dbReference type="NCBI Taxonomy" id="34254"/>
    <lineage>
        <taxon>Eukaryota</taxon>
        <taxon>Viridiplantae</taxon>
        <taxon>Streptophyta</taxon>
        <taxon>Embryophyta</taxon>
        <taxon>Tracheophyta</taxon>
        <taxon>Spermatophyta</taxon>
        <taxon>Magnoliopsida</taxon>
        <taxon>eudicotyledons</taxon>
        <taxon>Gunneridae</taxon>
        <taxon>Pentapetalae</taxon>
        <taxon>asterids</taxon>
        <taxon>lamiids</taxon>
        <taxon>Boraginales</taxon>
        <taxon>Boraginaceae</taxon>
        <taxon>Boraginoideae</taxon>
        <taxon>Lithospermeae</taxon>
        <taxon>Lithospermum</taxon>
    </lineage>
</organism>
<dbReference type="GO" id="GO:0008270">
    <property type="term" value="F:zinc ion binding"/>
    <property type="evidence" value="ECO:0007669"/>
    <property type="project" value="UniProtKB-KW"/>
</dbReference>
<keyword evidence="4 9" id="KW-0863">Zinc-finger</keyword>
<keyword evidence="2" id="KW-0479">Metal-binding</keyword>
<keyword evidence="3" id="KW-0677">Repeat</keyword>
<dbReference type="GO" id="GO:0080084">
    <property type="term" value="F:5S rDNA binding"/>
    <property type="evidence" value="ECO:0007669"/>
    <property type="project" value="TreeGrafter"/>
</dbReference>
<proteinExistence type="predicted"/>
<keyword evidence="5" id="KW-0862">Zinc</keyword>
<evidence type="ECO:0000256" key="4">
    <source>
        <dbReference type="ARBA" id="ARBA00022771"/>
    </source>
</evidence>